<gene>
    <name evidence="4" type="ORF">IC627_03590</name>
    <name evidence="3" type="ORF">PDPUS_1_02550</name>
</gene>
<evidence type="ECO:0000313" key="5">
    <source>
        <dbReference type="Proteomes" id="UP000218676"/>
    </source>
</evidence>
<dbReference type="InterPro" id="IPR007461">
    <property type="entry name" value="Ysc84_actin-binding"/>
</dbReference>
<proteinExistence type="predicted"/>
<feature type="signal peptide" evidence="1">
    <location>
        <begin position="1"/>
        <end position="25"/>
    </location>
</feature>
<sequence length="231" mass="24476">MKPVYRLFSMLCAAALLCISSLSHASSDPDTEAALNKFKQAPQTWPFFHSSYGYAIFPSVGKGGFWIGGAYGSGTAYRGNTITGYAKLYQVSIGLQFGGQAYSEIIFFQDKRAYDRFTRGSFELDAQASAVAITEGAQAKAGTTGVNASAGNDYANASYVNGVAIFTLAKGGLMLEASIAGQKFDYEPISDITRKVKGLDAPSPAKAAKPTAPVEKKSEAAVIVDTVEELQ</sequence>
<keyword evidence="1" id="KW-0732">Signal</keyword>
<evidence type="ECO:0000256" key="1">
    <source>
        <dbReference type="SAM" id="SignalP"/>
    </source>
</evidence>
<name>A0A1Q9H3J8_PHODP</name>
<dbReference type="Proteomes" id="UP000218676">
    <property type="component" value="Chromosome 1"/>
</dbReference>
<feature type="domain" description="Ysc84 actin-binding" evidence="2">
    <location>
        <begin position="90"/>
        <end position="183"/>
    </location>
</feature>
<evidence type="ECO:0000313" key="4">
    <source>
        <dbReference type="EMBL" id="QOD57125.1"/>
    </source>
</evidence>
<protein>
    <submittedName>
        <fullName evidence="4">Lipid-binding SYLF domain-containing protein</fullName>
    </submittedName>
</protein>
<evidence type="ECO:0000313" key="3">
    <source>
        <dbReference type="EMBL" id="BAX53924.1"/>
    </source>
</evidence>
<dbReference type="Proteomes" id="UP000516656">
    <property type="component" value="Chromosome 1"/>
</dbReference>
<dbReference type="EMBL" id="CP061854">
    <property type="protein sequence ID" value="QOD57125.1"/>
    <property type="molecule type" value="Genomic_DNA"/>
</dbReference>
<dbReference type="EMBL" id="AP018045">
    <property type="protein sequence ID" value="BAX53924.1"/>
    <property type="molecule type" value="Genomic_DNA"/>
</dbReference>
<evidence type="ECO:0000259" key="2">
    <source>
        <dbReference type="Pfam" id="PF04366"/>
    </source>
</evidence>
<reference evidence="3" key="1">
    <citation type="journal article" date="2017" name="Genome Announc.">
        <title>Whole-Genome Sequence of Photobacterium damselae subsp. piscicida Strain 91-197, Isolated from Hybrid Striped Bass (Morone sp.) in the United States.</title>
        <authorList>
            <person name="Teru Y."/>
            <person name="Hikima J."/>
            <person name="Kono T."/>
            <person name="Sakai M."/>
            <person name="Takano T."/>
            <person name="Hawke J.P."/>
            <person name="Takeyama H."/>
            <person name="Aoki T."/>
        </authorList>
    </citation>
    <scope>NUCLEOTIDE SEQUENCE</scope>
    <source>
        <strain evidence="3">91-197</strain>
    </source>
</reference>
<dbReference type="AlphaFoldDB" id="A0A1Q9H3J8"/>
<accession>A0A1Q9H3J8</accession>
<reference evidence="5" key="2">
    <citation type="submission" date="2017-05" db="EMBL/GenBank/DDBJ databases">
        <title>Whole genome sequence of fish pathogenic bacteria, Photobacterium damselae subsp. piscicida, strain 91-197, isolated from hybrid striped bass (Morone sp.) in USA.</title>
        <authorList>
            <person name="Teru Y."/>
            <person name="Hikima J."/>
            <person name="Kono T."/>
            <person name="Sakai M."/>
            <person name="Takano T."/>
            <person name="Hawke J.P."/>
            <person name="Takeyama H."/>
            <person name="Aoki T."/>
        </authorList>
    </citation>
    <scope>NUCLEOTIDE SEQUENCE [LARGE SCALE GENOMIC DNA]</scope>
    <source>
        <strain evidence="5">91-197</strain>
    </source>
</reference>
<dbReference type="RefSeq" id="WP_044174775.1">
    <property type="nucleotide sequence ID" value="NZ_AP018045.1"/>
</dbReference>
<reference evidence="4 6" key="3">
    <citation type="submission" date="2020-09" db="EMBL/GenBank/DDBJ databases">
        <title>Complete, closed and curated genome sequences of Photobacterium damselae subsp. piscicida isolates from Australia indicate localised evolution and additional plasmid-borne pathogenicity mechanisms.</title>
        <authorList>
            <person name="Baseggio L."/>
            <person name="Silayeva O."/>
            <person name="Buller N."/>
            <person name="Landos M."/>
            <person name="Engelstaedter J."/>
            <person name="Barnes A.C."/>
        </authorList>
    </citation>
    <scope>NUCLEOTIDE SEQUENCE [LARGE SCALE GENOMIC DNA]</scope>
    <source>
        <strain evidence="4 6">AS-16-0540-1</strain>
    </source>
</reference>
<dbReference type="Pfam" id="PF04366">
    <property type="entry name" value="Ysc84"/>
    <property type="match status" value="1"/>
</dbReference>
<evidence type="ECO:0000313" key="6">
    <source>
        <dbReference type="Proteomes" id="UP000516656"/>
    </source>
</evidence>
<dbReference type="CDD" id="cd11524">
    <property type="entry name" value="SYLF"/>
    <property type="match status" value="1"/>
</dbReference>
<organism evidence="3 5">
    <name type="scientific">Photobacterium damsela subsp. piscicida</name>
    <name type="common">Pasteurella piscicida</name>
    <dbReference type="NCBI Taxonomy" id="38294"/>
    <lineage>
        <taxon>Bacteria</taxon>
        <taxon>Pseudomonadati</taxon>
        <taxon>Pseudomonadota</taxon>
        <taxon>Gammaproteobacteria</taxon>
        <taxon>Vibrionales</taxon>
        <taxon>Vibrionaceae</taxon>
        <taxon>Photobacterium</taxon>
    </lineage>
</organism>
<feature type="chain" id="PRO_5011397512" evidence="1">
    <location>
        <begin position="26"/>
        <end position="231"/>
    </location>
</feature>